<dbReference type="InterPro" id="IPR036291">
    <property type="entry name" value="NAD(P)-bd_dom_sf"/>
</dbReference>
<evidence type="ECO:0000256" key="1">
    <source>
        <dbReference type="ARBA" id="ARBA00022946"/>
    </source>
</evidence>
<accession>A0A2A6BKU8</accession>
<dbReference type="InterPro" id="IPR006994">
    <property type="entry name" value="TCF25/Rqc1"/>
</dbReference>
<feature type="compositionally biased region" description="Acidic residues" evidence="2">
    <location>
        <begin position="672"/>
        <end position="684"/>
    </location>
</feature>
<keyword evidence="4" id="KW-1185">Reference proteome</keyword>
<reference evidence="3" key="2">
    <citation type="submission" date="2022-06" db="UniProtKB">
        <authorList>
            <consortium name="EnsemblMetazoa"/>
        </authorList>
    </citation>
    <scope>IDENTIFICATION</scope>
    <source>
        <strain evidence="3">PS312</strain>
    </source>
</reference>
<evidence type="ECO:0000313" key="4">
    <source>
        <dbReference type="Proteomes" id="UP000005239"/>
    </source>
</evidence>
<keyword evidence="1" id="KW-0809">Transit peptide</keyword>
<dbReference type="SUPFAM" id="SSF51735">
    <property type="entry name" value="NAD(P)-binding Rossmann-fold domains"/>
    <property type="match status" value="1"/>
</dbReference>
<dbReference type="InterPro" id="IPR057460">
    <property type="entry name" value="CAF17_C"/>
</dbReference>
<dbReference type="Pfam" id="PF08240">
    <property type="entry name" value="ADH_N"/>
    <property type="match status" value="1"/>
</dbReference>
<dbReference type="NCBIfam" id="TIGR03317">
    <property type="entry name" value="ygfZ_signature"/>
    <property type="match status" value="1"/>
</dbReference>
<feature type="compositionally biased region" description="Acidic residues" evidence="2">
    <location>
        <begin position="697"/>
        <end position="716"/>
    </location>
</feature>
<dbReference type="Gene3D" id="3.90.180.10">
    <property type="entry name" value="Medium-chain alcohol dehydrogenases, catalytic domain"/>
    <property type="match status" value="1"/>
</dbReference>
<dbReference type="InterPro" id="IPR013149">
    <property type="entry name" value="ADH-like_C"/>
</dbReference>
<dbReference type="GO" id="GO:0016491">
    <property type="term" value="F:oxidoreductase activity"/>
    <property type="evidence" value="ECO:0007669"/>
    <property type="project" value="InterPro"/>
</dbReference>
<protein>
    <submittedName>
        <fullName evidence="3">PKS_ER domain-containing protein</fullName>
    </submittedName>
</protein>
<dbReference type="InterPro" id="IPR017703">
    <property type="entry name" value="YgfZ/GCV_T_CS"/>
</dbReference>
<evidence type="ECO:0000256" key="2">
    <source>
        <dbReference type="SAM" id="MobiDB-lite"/>
    </source>
</evidence>
<feature type="compositionally biased region" description="Acidic residues" evidence="2">
    <location>
        <begin position="1243"/>
        <end position="1259"/>
    </location>
</feature>
<dbReference type="PANTHER" id="PTHR22684:SF0">
    <property type="entry name" value="RIBOSOME QUALITY CONTROL COMPLEX SUBUNIT TCF25"/>
    <property type="match status" value="1"/>
</dbReference>
<dbReference type="InterPro" id="IPR013154">
    <property type="entry name" value="ADH-like_N"/>
</dbReference>
<dbReference type="Pfam" id="PF25455">
    <property type="entry name" value="Beta-barrel_CAF17_C"/>
    <property type="match status" value="1"/>
</dbReference>
<feature type="compositionally biased region" description="Basic and acidic residues" evidence="2">
    <location>
        <begin position="743"/>
        <end position="756"/>
    </location>
</feature>
<dbReference type="InterPro" id="IPR027266">
    <property type="entry name" value="TrmE/GcvT-like"/>
</dbReference>
<accession>A0A8R1Y832</accession>
<feature type="compositionally biased region" description="Basic residues" evidence="2">
    <location>
        <begin position="726"/>
        <end position="742"/>
    </location>
</feature>
<dbReference type="SUPFAM" id="SSF103025">
    <property type="entry name" value="Folate-binding domain"/>
    <property type="match status" value="1"/>
</dbReference>
<dbReference type="CDD" id="cd08253">
    <property type="entry name" value="zeta_crystallin"/>
    <property type="match status" value="1"/>
</dbReference>
<reference evidence="4" key="1">
    <citation type="journal article" date="2008" name="Nat. Genet.">
        <title>The Pristionchus pacificus genome provides a unique perspective on nematode lifestyle and parasitism.</title>
        <authorList>
            <person name="Dieterich C."/>
            <person name="Clifton S.W."/>
            <person name="Schuster L.N."/>
            <person name="Chinwalla A."/>
            <person name="Delehaunty K."/>
            <person name="Dinkelacker I."/>
            <person name="Fulton L."/>
            <person name="Fulton R."/>
            <person name="Godfrey J."/>
            <person name="Minx P."/>
            <person name="Mitreva M."/>
            <person name="Roeseler W."/>
            <person name="Tian H."/>
            <person name="Witte H."/>
            <person name="Yang S.P."/>
            <person name="Wilson R.K."/>
            <person name="Sommer R.J."/>
        </authorList>
    </citation>
    <scope>NUCLEOTIDE SEQUENCE [LARGE SCALE GENOMIC DNA]</scope>
    <source>
        <strain evidence="4">PS312</strain>
    </source>
</reference>
<dbReference type="PANTHER" id="PTHR22684">
    <property type="entry name" value="NULP1-RELATED"/>
    <property type="match status" value="1"/>
</dbReference>
<dbReference type="Pfam" id="PF00107">
    <property type="entry name" value="ADH_zinc_N"/>
    <property type="match status" value="1"/>
</dbReference>
<dbReference type="Gene3D" id="3.30.1360.120">
    <property type="entry name" value="Probable tRNA modification gtpase trme, domain 1"/>
    <property type="match status" value="1"/>
</dbReference>
<feature type="region of interest" description="Disordered" evidence="2">
    <location>
        <begin position="669"/>
        <end position="761"/>
    </location>
</feature>
<organism evidence="3 4">
    <name type="scientific">Pristionchus pacificus</name>
    <name type="common">Parasitic nematode worm</name>
    <dbReference type="NCBI Taxonomy" id="54126"/>
    <lineage>
        <taxon>Eukaryota</taxon>
        <taxon>Metazoa</taxon>
        <taxon>Ecdysozoa</taxon>
        <taxon>Nematoda</taxon>
        <taxon>Chromadorea</taxon>
        <taxon>Rhabditida</taxon>
        <taxon>Rhabditina</taxon>
        <taxon>Diplogasteromorpha</taxon>
        <taxon>Diplogasteroidea</taxon>
        <taxon>Neodiplogasteridae</taxon>
        <taxon>Pristionchus</taxon>
    </lineage>
</organism>
<dbReference type="SUPFAM" id="SSF50129">
    <property type="entry name" value="GroES-like"/>
    <property type="match status" value="1"/>
</dbReference>
<dbReference type="GO" id="GO:1990112">
    <property type="term" value="C:RQC complex"/>
    <property type="evidence" value="ECO:0000318"/>
    <property type="project" value="GO_Central"/>
</dbReference>
<dbReference type="SMART" id="SM00829">
    <property type="entry name" value="PKS_ER"/>
    <property type="match status" value="1"/>
</dbReference>
<sequence>MPSDEDMAKEFEKDGSKRIGIQPFRIDNLLGTAFATDGGENERDENTREYPEVDTSHVISSHTSRSVASMRGALVAAFDGPENIIIKDDLPAPEITAPNQVLIDVHTAGINPVDTYIRSGAYGKLIPLPYIPGREGCGIVREVGSDVEHVKAGDRVCVMKENGITTKTTVATTVFPFRMVRSLSFIEGACLGVPYLTAHRALFTLGNLKTSDRVLIHCAANWCGVAACQMARLFGATLVVGSAGTKDEGEAVTRNGAHHTVCHRDAKYVEELKKIAPGDRFRHHRRDANLATDLDLLARGGRVGIVGGSGEVKINTQVLMLKEASTYGVNVPGSTVDELSAFSSMLSLFTASSSFRPVCNRVYSLEEFPQSHRDIMDPAQAAFTPRIGGMTRLLASRSLLILRGEPTLPLLQGIVTRDVRHLEEKPSTASFILDKNGRIADEILMRRREDAVLIECSAQRRVLLKNALERYRLRKKVSIEECDESVLWSEQKSEDGAEADPRVPSLGWRVYRRASGEREGDEEYREKRYSLGIAEGDELLGLLPWHSNGDLLGYVSTNKGCYVGQELTARTATQGMIRRRLVPFTAASTVSGDVHGPDGKKVGKIVASSPSRGLAMLSLSSMDKDLRSSEGVAIKPFLPDWMKDLDLAKVHCVEMSTKHLKKLMEEKRVEVEKEEEESESEEEVGGPINRFAMLNMGDDEETKSATEEEEEEEEVKVEEKGDNAAKKKKKNNKKNKKKGNQKKKVEEESNDAKKDEDEIYDDEIDSPISLSQLTAACESAENLFKFDPKMIDPMVELRKSIGKAFRMEGRTEQAARGGGQARKSRYVVTKHWPLFKKGGLSMEISLKRTDGVTVFRFVHGTEYRNIEKLMRMGELTHNPELVNEAFMVNPYHLNSLLIRANTAFMQEDVTVAMELLCMGIYGVECASHAMFHLSAWNCRLDYNHFENRAAFLILHRYIFFLERRRSFNTALNYAKLLFSLDPVKDPVGTMLLMDSLALKGRQYEWMNRVYEQGKTWKNLHLLPNWQYSIALAAFHTQDESADEKLRHALTAFPSVFVAIANAIQLNFDSATASRRALSPAYTALEPSGVQLLSTLYARQTELLWKNPAVLAWAERVVASIGPDFGNRKVDEEEKEKRLSRFAAVPPQIMRCLFLSDIPLQESTTLTDPFPPKQSKCDYDRELTDAGNSSIAQESLVARFLHSLYPDFNEGEGIAEGFARAMGGALEFARGALGGVAGGGDERGMEEEEELDIEIEDEEEGRGQGR</sequence>
<dbReference type="EnsemblMetazoa" id="PPA06279.1">
    <property type="protein sequence ID" value="PPA06279.1"/>
    <property type="gene ID" value="WBGene00095833"/>
</dbReference>
<dbReference type="Gene3D" id="2.40.30.160">
    <property type="match status" value="1"/>
</dbReference>
<dbReference type="InterPro" id="IPR011032">
    <property type="entry name" value="GroES-like_sf"/>
</dbReference>
<gene>
    <name evidence="3" type="primary">WBGene00095833</name>
</gene>
<feature type="region of interest" description="Disordered" evidence="2">
    <location>
        <begin position="1235"/>
        <end position="1265"/>
    </location>
</feature>
<name>A0A2A6BKU8_PRIPA</name>
<dbReference type="InterPro" id="IPR020843">
    <property type="entry name" value="ER"/>
</dbReference>
<proteinExistence type="predicted"/>
<dbReference type="Pfam" id="PF04910">
    <property type="entry name" value="Tcf25"/>
    <property type="match status" value="1"/>
</dbReference>
<dbReference type="AlphaFoldDB" id="A0A2A6BKU8"/>
<evidence type="ECO:0000313" key="3">
    <source>
        <dbReference type="EnsemblMetazoa" id="PPA06279.1"/>
    </source>
</evidence>
<dbReference type="Proteomes" id="UP000005239">
    <property type="component" value="Unassembled WGS sequence"/>
</dbReference>
<dbReference type="Gene3D" id="3.40.50.720">
    <property type="entry name" value="NAD(P)-binding Rossmann-like Domain"/>
    <property type="match status" value="1"/>
</dbReference>